<dbReference type="EMBL" id="JAFKCT010000003">
    <property type="protein sequence ID" value="MBN7811086.1"/>
    <property type="molecule type" value="Genomic_DNA"/>
</dbReference>
<sequence length="74" mass="8551">MEEISIQVSPELAKAWEGTPDELKQKITKLLEEQLSKLIDISSTKEEFKVYLSDLQKEMLNKGLTQETLDDILR</sequence>
<proteinExistence type="predicted"/>
<protein>
    <submittedName>
        <fullName evidence="1">Uncharacterized protein</fullName>
    </submittedName>
</protein>
<keyword evidence="2" id="KW-1185">Reference proteome</keyword>
<organism evidence="1 2">
    <name type="scientific">Algoriphagus oliviformis</name>
    <dbReference type="NCBI Taxonomy" id="2811231"/>
    <lineage>
        <taxon>Bacteria</taxon>
        <taxon>Pseudomonadati</taxon>
        <taxon>Bacteroidota</taxon>
        <taxon>Cytophagia</taxon>
        <taxon>Cytophagales</taxon>
        <taxon>Cyclobacteriaceae</taxon>
        <taxon>Algoriphagus</taxon>
    </lineage>
</organism>
<dbReference type="Proteomes" id="UP000664317">
    <property type="component" value="Unassembled WGS sequence"/>
</dbReference>
<dbReference type="RefSeq" id="WP_206577870.1">
    <property type="nucleotide sequence ID" value="NZ_JAFKCT010000003.1"/>
</dbReference>
<evidence type="ECO:0000313" key="1">
    <source>
        <dbReference type="EMBL" id="MBN7811086.1"/>
    </source>
</evidence>
<name>A0ABS3C1X7_9BACT</name>
<comment type="caution">
    <text evidence="1">The sequence shown here is derived from an EMBL/GenBank/DDBJ whole genome shotgun (WGS) entry which is preliminary data.</text>
</comment>
<gene>
    <name evidence="1" type="ORF">J0A68_08970</name>
</gene>
<reference evidence="1 2" key="1">
    <citation type="submission" date="2021-03" db="EMBL/GenBank/DDBJ databases">
        <title>novel species isolated from a fishpond in China.</title>
        <authorList>
            <person name="Lu H."/>
            <person name="Cai Z."/>
        </authorList>
    </citation>
    <scope>NUCLEOTIDE SEQUENCE [LARGE SCALE GENOMIC DNA]</scope>
    <source>
        <strain evidence="1 2">H41</strain>
    </source>
</reference>
<accession>A0ABS3C1X7</accession>
<evidence type="ECO:0000313" key="2">
    <source>
        <dbReference type="Proteomes" id="UP000664317"/>
    </source>
</evidence>